<dbReference type="PANTHER" id="PTHR10627:SF74">
    <property type="entry name" value="OS08G0526500 PROTEIN"/>
    <property type="match status" value="1"/>
</dbReference>
<evidence type="ECO:0000256" key="1">
    <source>
        <dbReference type="ARBA" id="ARBA00022737"/>
    </source>
</evidence>
<sequence length="373" mass="41538">MSDGLRSSRVTVTLGRSGRVVKRTVGLSDEVQNGVPILGNKRPIKDRLGGSSDGRGESHNKRQRGESTSNSIDLCLGKDDLRFKLMEKTTGRESRKSESLRNIDLREKLSSKTSRPSADSMRMRPPESAASTRHPVLDPRVTGMTRHPVLESRDTRIIGRLPPSRHPSELSAVAPRSYPSWALENSRQGSPEVLRRISPEVLRLRSTKEMGRRSPDVSRQRSPVKLLRPSAVGGISPQRSREELQIRPLMRSYDDGRSTSYVRISPTRAVRSSPYLIQSFVPAAVNSVVPVSHHPQASGIMQKNPSLVDTHPTVDSLLQSLDLDKYAIYFKAEEVDMNALKQLGDSDLKDLGIPMGPRKKILQAVMPRARRQL</sequence>
<dbReference type="Proteomes" id="UP001443914">
    <property type="component" value="Unassembled WGS sequence"/>
</dbReference>
<evidence type="ECO:0000313" key="5">
    <source>
        <dbReference type="Proteomes" id="UP001443914"/>
    </source>
</evidence>
<comment type="caution">
    <text evidence="4">The sequence shown here is derived from an EMBL/GenBank/DDBJ whole genome shotgun (WGS) entry which is preliminary data.</text>
</comment>
<gene>
    <name evidence="4" type="ORF">RND81_07G189200</name>
</gene>
<dbReference type="SMART" id="SM00454">
    <property type="entry name" value="SAM"/>
    <property type="match status" value="1"/>
</dbReference>
<feature type="region of interest" description="Disordered" evidence="2">
    <location>
        <begin position="87"/>
        <end position="140"/>
    </location>
</feature>
<dbReference type="EMBL" id="JBDFQZ010000007">
    <property type="protein sequence ID" value="KAK9707324.1"/>
    <property type="molecule type" value="Genomic_DNA"/>
</dbReference>
<keyword evidence="1" id="KW-0677">Repeat</keyword>
<feature type="compositionally biased region" description="Basic and acidic residues" evidence="2">
    <location>
        <begin position="43"/>
        <end position="65"/>
    </location>
</feature>
<proteinExistence type="predicted"/>
<dbReference type="PROSITE" id="PS50105">
    <property type="entry name" value="SAM_DOMAIN"/>
    <property type="match status" value="1"/>
</dbReference>
<keyword evidence="5" id="KW-1185">Reference proteome</keyword>
<evidence type="ECO:0000256" key="2">
    <source>
        <dbReference type="SAM" id="MobiDB-lite"/>
    </source>
</evidence>
<dbReference type="InterPro" id="IPR001660">
    <property type="entry name" value="SAM"/>
</dbReference>
<protein>
    <recommendedName>
        <fullName evidence="3">SAM domain-containing protein</fullName>
    </recommendedName>
</protein>
<dbReference type="SUPFAM" id="SSF47769">
    <property type="entry name" value="SAM/Pointed domain"/>
    <property type="match status" value="1"/>
</dbReference>
<dbReference type="InterPro" id="IPR013761">
    <property type="entry name" value="SAM/pointed_sf"/>
</dbReference>
<evidence type="ECO:0000313" key="4">
    <source>
        <dbReference type="EMBL" id="KAK9707324.1"/>
    </source>
</evidence>
<dbReference type="Pfam" id="PF00536">
    <property type="entry name" value="SAM_1"/>
    <property type="match status" value="1"/>
</dbReference>
<dbReference type="PANTHER" id="PTHR10627">
    <property type="entry name" value="SCP160"/>
    <property type="match status" value="1"/>
</dbReference>
<dbReference type="AlphaFoldDB" id="A0AAW1JS61"/>
<feature type="compositionally biased region" description="Basic and acidic residues" evidence="2">
    <location>
        <begin position="87"/>
        <end position="110"/>
    </location>
</feature>
<feature type="domain" description="SAM" evidence="3">
    <location>
        <begin position="309"/>
        <end position="372"/>
    </location>
</feature>
<dbReference type="FunFam" id="1.10.150.50:FF:000077">
    <property type="entry name" value="DDHD domain-containing 2"/>
    <property type="match status" value="1"/>
</dbReference>
<evidence type="ECO:0000259" key="3">
    <source>
        <dbReference type="PROSITE" id="PS50105"/>
    </source>
</evidence>
<name>A0AAW1JS61_SAPOF</name>
<organism evidence="4 5">
    <name type="scientific">Saponaria officinalis</name>
    <name type="common">Common soapwort</name>
    <name type="synonym">Lychnis saponaria</name>
    <dbReference type="NCBI Taxonomy" id="3572"/>
    <lineage>
        <taxon>Eukaryota</taxon>
        <taxon>Viridiplantae</taxon>
        <taxon>Streptophyta</taxon>
        <taxon>Embryophyta</taxon>
        <taxon>Tracheophyta</taxon>
        <taxon>Spermatophyta</taxon>
        <taxon>Magnoliopsida</taxon>
        <taxon>eudicotyledons</taxon>
        <taxon>Gunneridae</taxon>
        <taxon>Pentapetalae</taxon>
        <taxon>Caryophyllales</taxon>
        <taxon>Caryophyllaceae</taxon>
        <taxon>Caryophylleae</taxon>
        <taxon>Saponaria</taxon>
    </lineage>
</organism>
<reference evidence="4" key="1">
    <citation type="submission" date="2024-03" db="EMBL/GenBank/DDBJ databases">
        <title>WGS assembly of Saponaria officinalis var. Norfolk2.</title>
        <authorList>
            <person name="Jenkins J."/>
            <person name="Shu S."/>
            <person name="Grimwood J."/>
            <person name="Barry K."/>
            <person name="Goodstein D."/>
            <person name="Schmutz J."/>
            <person name="Leebens-Mack J."/>
            <person name="Osbourn A."/>
        </authorList>
    </citation>
    <scope>NUCLEOTIDE SEQUENCE [LARGE SCALE GENOMIC DNA]</scope>
    <source>
        <strain evidence="4">JIC</strain>
    </source>
</reference>
<accession>A0AAW1JS61</accession>
<dbReference type="Gene3D" id="1.10.150.50">
    <property type="entry name" value="Transcription Factor, Ets-1"/>
    <property type="match status" value="1"/>
</dbReference>
<feature type="region of interest" description="Disordered" evidence="2">
    <location>
        <begin position="33"/>
        <end position="73"/>
    </location>
</feature>